<protein>
    <recommendedName>
        <fullName evidence="3">Phorbol-ester/DAG-type domain-containing protein</fullName>
    </recommendedName>
</protein>
<organism evidence="4 5">
    <name type="scientific">Acanthoscelides obtectus</name>
    <name type="common">Bean weevil</name>
    <name type="synonym">Bruchus obtectus</name>
    <dbReference type="NCBI Taxonomy" id="200917"/>
    <lineage>
        <taxon>Eukaryota</taxon>
        <taxon>Metazoa</taxon>
        <taxon>Ecdysozoa</taxon>
        <taxon>Arthropoda</taxon>
        <taxon>Hexapoda</taxon>
        <taxon>Insecta</taxon>
        <taxon>Pterygota</taxon>
        <taxon>Neoptera</taxon>
        <taxon>Endopterygota</taxon>
        <taxon>Coleoptera</taxon>
        <taxon>Polyphaga</taxon>
        <taxon>Cucujiformia</taxon>
        <taxon>Chrysomeloidea</taxon>
        <taxon>Chrysomelidae</taxon>
        <taxon>Bruchinae</taxon>
        <taxon>Bruchini</taxon>
        <taxon>Acanthoscelides</taxon>
    </lineage>
</organism>
<dbReference type="GO" id="GO:0003677">
    <property type="term" value="F:DNA binding"/>
    <property type="evidence" value="ECO:0007669"/>
    <property type="project" value="InterPro"/>
</dbReference>
<dbReference type="InterPro" id="IPR002219">
    <property type="entry name" value="PKC_DAG/PE"/>
</dbReference>
<dbReference type="InterPro" id="IPR011011">
    <property type="entry name" value="Znf_FYVE_PHD"/>
</dbReference>
<accession>A0A9P0PFL2</accession>
<feature type="compositionally biased region" description="Basic and acidic residues" evidence="2">
    <location>
        <begin position="574"/>
        <end position="597"/>
    </location>
</feature>
<proteinExistence type="predicted"/>
<dbReference type="PROSITE" id="PS50081">
    <property type="entry name" value="ZF_DAG_PE_2"/>
    <property type="match status" value="1"/>
</dbReference>
<gene>
    <name evidence="4" type="ORF">ACAOBT_LOCUS14501</name>
</gene>
<evidence type="ECO:0000313" key="4">
    <source>
        <dbReference type="EMBL" id="CAH1981458.1"/>
    </source>
</evidence>
<reference evidence="4" key="1">
    <citation type="submission" date="2022-03" db="EMBL/GenBank/DDBJ databases">
        <authorList>
            <person name="Sayadi A."/>
        </authorList>
    </citation>
    <scope>NUCLEOTIDE SEQUENCE</scope>
</reference>
<comment type="subcellular location">
    <subcellularLocation>
        <location evidence="1">Nucleus</location>
    </subcellularLocation>
</comment>
<dbReference type="GO" id="GO:0005634">
    <property type="term" value="C:nucleus"/>
    <property type="evidence" value="ECO:0007669"/>
    <property type="project" value="UniProtKB-SubCell"/>
</dbReference>
<dbReference type="Pfam" id="PF03184">
    <property type="entry name" value="DDE_1"/>
    <property type="match status" value="1"/>
</dbReference>
<keyword evidence="5" id="KW-1185">Reference proteome</keyword>
<dbReference type="Pfam" id="PF05225">
    <property type="entry name" value="HTH_psq"/>
    <property type="match status" value="1"/>
</dbReference>
<dbReference type="InterPro" id="IPR007889">
    <property type="entry name" value="HTH_Psq"/>
</dbReference>
<dbReference type="SUPFAM" id="SSF46689">
    <property type="entry name" value="Homeodomain-like"/>
    <property type="match status" value="1"/>
</dbReference>
<feature type="compositionally biased region" description="Basic and acidic residues" evidence="2">
    <location>
        <begin position="530"/>
        <end position="544"/>
    </location>
</feature>
<dbReference type="EMBL" id="CAKOFQ010006909">
    <property type="protein sequence ID" value="CAH1981458.1"/>
    <property type="molecule type" value="Genomic_DNA"/>
</dbReference>
<feature type="compositionally biased region" description="Polar residues" evidence="2">
    <location>
        <begin position="479"/>
        <end position="527"/>
    </location>
</feature>
<dbReference type="AlphaFoldDB" id="A0A9P0PFL2"/>
<comment type="caution">
    <text evidence="4">The sequence shown here is derived from an EMBL/GenBank/DDBJ whole genome shotgun (WGS) entry which is preliminary data.</text>
</comment>
<feature type="region of interest" description="Disordered" evidence="2">
    <location>
        <begin position="478"/>
        <end position="634"/>
    </location>
</feature>
<feature type="compositionally biased region" description="Low complexity" evidence="2">
    <location>
        <begin position="615"/>
        <end position="630"/>
    </location>
</feature>
<dbReference type="InterPro" id="IPR004875">
    <property type="entry name" value="DDE_SF_endonuclease_dom"/>
</dbReference>
<dbReference type="Gene3D" id="1.10.10.60">
    <property type="entry name" value="Homeodomain-like"/>
    <property type="match status" value="1"/>
</dbReference>
<dbReference type="PANTHER" id="PTHR19303:SF74">
    <property type="entry name" value="POGO TRANSPOSABLE ELEMENT WITH KRAB DOMAIN"/>
    <property type="match status" value="1"/>
</dbReference>
<dbReference type="SUPFAM" id="SSF57903">
    <property type="entry name" value="FYVE/PHD zinc finger"/>
    <property type="match status" value="1"/>
</dbReference>
<sequence length="685" mass="76800">MGLRVHLETAQAVTLGTAVLHTIACPNDEAMSPISPEQENGINMIHVDNENTDPVDIWLPQNAINNNMGRVYVRKTTRASFSEEALAEAMQKVISREMGTNEASRAYGISSRTLRRHLIAKSSKVRLGRCPEIGIEHERRLVLHIKALERVGFAPDATSVKKMAFSFAEKLHLNHRFSREAKSAGDDWFQGFLRRNRELSIRKSEGLSLARATGMNRTDVSNFFTLLRDVIIKNNLLNKPDKIFNVDETGIQINNKPGKVVATKGTKDVYSLTTSERGENISLVSGCNAEGYFLPPVLIFKGKNKKDEFLDGLPPGSGVLMNPKSSYINSELFLKWFKDYFLPKKGNGKALLILDGHASHCNAIELLDLANENEVVILCLPSHTTQALQPLDRSFFKPLKTYFFQEAKNWMIQNKNRKLSRINISRLIGNAWGKAATVANATSGFRACGIYPYNPQAIPEHFFSISDASISAASANKALPSTSNHSNLTPGPNKAQPSTSFSPGHTNMGVSDMSTDSQTSNEASEVSLNLEEKETPSKFLREDNPIPLIPNTIPKRKQHALELTSPENRVKRRVFSEKKKQAQDKKDKRKKPSENEKKIRRKACVKQVKRKQNVSSSSSSETEPHFSSSEDLSDDTDDYCLECREYYYTTKSKVDWIQCEACSKWLHETCTNHTNMCNLCATKKR</sequence>
<evidence type="ECO:0000256" key="2">
    <source>
        <dbReference type="SAM" id="MobiDB-lite"/>
    </source>
</evidence>
<evidence type="ECO:0000313" key="5">
    <source>
        <dbReference type="Proteomes" id="UP001152888"/>
    </source>
</evidence>
<evidence type="ECO:0000259" key="3">
    <source>
        <dbReference type="PROSITE" id="PS50081"/>
    </source>
</evidence>
<dbReference type="InterPro" id="IPR009057">
    <property type="entry name" value="Homeodomain-like_sf"/>
</dbReference>
<name>A0A9P0PFL2_ACAOB</name>
<dbReference type="PANTHER" id="PTHR19303">
    <property type="entry name" value="TRANSPOSON"/>
    <property type="match status" value="1"/>
</dbReference>
<feature type="compositionally biased region" description="Basic residues" evidence="2">
    <location>
        <begin position="598"/>
        <end position="612"/>
    </location>
</feature>
<dbReference type="OrthoDB" id="6741597at2759"/>
<evidence type="ECO:0000256" key="1">
    <source>
        <dbReference type="ARBA" id="ARBA00004123"/>
    </source>
</evidence>
<dbReference type="Proteomes" id="UP001152888">
    <property type="component" value="Unassembled WGS sequence"/>
</dbReference>
<dbReference type="InterPro" id="IPR050863">
    <property type="entry name" value="CenT-Element_Derived"/>
</dbReference>
<feature type="domain" description="Phorbol-ester/DAG-type" evidence="3">
    <location>
        <begin position="624"/>
        <end position="677"/>
    </location>
</feature>